<keyword evidence="3" id="KW-1185">Reference proteome</keyword>
<dbReference type="Pfam" id="PF04326">
    <property type="entry name" value="SLFN_AlbA_2"/>
    <property type="match status" value="1"/>
</dbReference>
<sequence>MLDKEALLALLADLESDRVERTISVDKTDKFSQAVCAFANDYPGHRQPGYLIIGVDDRGRLNGTKVSDQLLQNLGALRSDGNILPLPALSTSSFW</sequence>
<dbReference type="InterPro" id="IPR038461">
    <property type="entry name" value="Schlafen_AlbA_2_dom_sf"/>
</dbReference>
<dbReference type="AlphaFoldDB" id="A0A426FTU7"/>
<feature type="domain" description="Schlafen AlbA-2" evidence="1">
    <location>
        <begin position="15"/>
        <end position="68"/>
    </location>
</feature>
<evidence type="ECO:0000259" key="1">
    <source>
        <dbReference type="Pfam" id="PF04326"/>
    </source>
</evidence>
<evidence type="ECO:0000313" key="2">
    <source>
        <dbReference type="EMBL" id="RRN46133.1"/>
    </source>
</evidence>
<dbReference type="InterPro" id="IPR007421">
    <property type="entry name" value="Schlafen_AlbA_2_dom"/>
</dbReference>
<accession>A0A426FTU7</accession>
<reference evidence="2 3" key="1">
    <citation type="submission" date="2018-11" db="EMBL/GenBank/DDBJ databases">
        <title>Genome sequencing of Lautropia sp. KCOM 2505 (= ChDC F240).</title>
        <authorList>
            <person name="Kook J.-K."/>
            <person name="Park S.-N."/>
            <person name="Lim Y.K."/>
        </authorList>
    </citation>
    <scope>NUCLEOTIDE SEQUENCE [LARGE SCALE GENOMIC DNA]</scope>
    <source>
        <strain evidence="2 3">KCOM 2505</strain>
    </source>
</reference>
<dbReference type="OrthoDB" id="9768354at2"/>
<dbReference type="Proteomes" id="UP000270261">
    <property type="component" value="Unassembled WGS sequence"/>
</dbReference>
<dbReference type="Gene3D" id="3.30.950.30">
    <property type="entry name" value="Schlafen, AAA domain"/>
    <property type="match status" value="1"/>
</dbReference>
<protein>
    <recommendedName>
        <fullName evidence="1">Schlafen AlbA-2 domain-containing protein</fullName>
    </recommendedName>
</protein>
<name>A0A426FTU7_9BURK</name>
<dbReference type="EMBL" id="RRUE01000001">
    <property type="protein sequence ID" value="RRN46133.1"/>
    <property type="molecule type" value="Genomic_DNA"/>
</dbReference>
<evidence type="ECO:0000313" key="3">
    <source>
        <dbReference type="Proteomes" id="UP000270261"/>
    </source>
</evidence>
<organism evidence="2 3">
    <name type="scientific">Lautropia dentalis</name>
    <dbReference type="NCBI Taxonomy" id="2490857"/>
    <lineage>
        <taxon>Bacteria</taxon>
        <taxon>Pseudomonadati</taxon>
        <taxon>Pseudomonadota</taxon>
        <taxon>Betaproteobacteria</taxon>
        <taxon>Burkholderiales</taxon>
        <taxon>Burkholderiaceae</taxon>
        <taxon>Lautropia</taxon>
    </lineage>
</organism>
<proteinExistence type="predicted"/>
<gene>
    <name evidence="2" type="ORF">EHV23_05980</name>
</gene>
<comment type="caution">
    <text evidence="2">The sequence shown here is derived from an EMBL/GenBank/DDBJ whole genome shotgun (WGS) entry which is preliminary data.</text>
</comment>